<dbReference type="EMBL" id="OCMF01000001">
    <property type="protein sequence ID" value="SOC78655.1"/>
    <property type="molecule type" value="Genomic_DNA"/>
</dbReference>
<dbReference type="RefSeq" id="WP_097054459.1">
    <property type="nucleotide sequence ID" value="NZ_OCMF01000001.1"/>
</dbReference>
<sequence>MNTAKAVFPATFGLLKEISGKADFQIINAFKNTILSFGSKADAEELLQHFLQNPTDPYAGDLLEIVGRWGDSTHAEKIFRSSISDGRLQENYPEIVLEILGQLGYEPAKPLLAHYAFNSTEYYLNKAAVLGLLNFDCKEYREEIRNSIVKVLDKNLFPEYLPALICKLENRAELLEQLYQSGATIISTDCNAGIFLSFSLCGEEGKSYFKNALFDPNWEAFYNAARTIVQGMDYLNITFEELMKDAMDIHDEKQLQYYMLVIISLLEIKVDSYEPKGESFQKLYRDLIATGHLTTLAEKAGQLPDAEKVEKLLILRMKEEILLGNKR</sequence>
<evidence type="ECO:0000313" key="1">
    <source>
        <dbReference type="EMBL" id="SOC78655.1"/>
    </source>
</evidence>
<evidence type="ECO:0000313" key="2">
    <source>
        <dbReference type="Proteomes" id="UP000219193"/>
    </source>
</evidence>
<dbReference type="OrthoDB" id="4020068at2"/>
<reference evidence="2" key="1">
    <citation type="submission" date="2017-09" db="EMBL/GenBank/DDBJ databases">
        <authorList>
            <person name="Varghese N."/>
            <person name="Submissions S."/>
        </authorList>
    </citation>
    <scope>NUCLEOTIDE SEQUENCE [LARGE SCALE GENOMIC DNA]</scope>
    <source>
        <strain evidence="2">CGMCC 1.12641</strain>
    </source>
</reference>
<organism evidence="1 2">
    <name type="scientific">Salinimicrobium sediminis</name>
    <dbReference type="NCBI Taxonomy" id="1343891"/>
    <lineage>
        <taxon>Bacteria</taxon>
        <taxon>Pseudomonadati</taxon>
        <taxon>Bacteroidota</taxon>
        <taxon>Flavobacteriia</taxon>
        <taxon>Flavobacteriales</taxon>
        <taxon>Flavobacteriaceae</taxon>
        <taxon>Salinimicrobium</taxon>
    </lineage>
</organism>
<proteinExistence type="predicted"/>
<dbReference type="AlphaFoldDB" id="A0A285WZZ3"/>
<gene>
    <name evidence="1" type="ORF">SAMN06296241_0167</name>
</gene>
<dbReference type="Proteomes" id="UP000219193">
    <property type="component" value="Unassembled WGS sequence"/>
</dbReference>
<accession>A0A285WZZ3</accession>
<keyword evidence="2" id="KW-1185">Reference proteome</keyword>
<evidence type="ECO:0008006" key="3">
    <source>
        <dbReference type="Google" id="ProtNLM"/>
    </source>
</evidence>
<protein>
    <recommendedName>
        <fullName evidence="3">HEAT repeat-containing protein</fullName>
    </recommendedName>
</protein>
<name>A0A285WZZ3_9FLAO</name>